<dbReference type="AlphaFoldDB" id="A0A9W6PTQ9"/>
<sequence length="737" mass="85358">MTYLLHARPRLLYHLGHLKMLNTLYRILVDGNNVVLLLIPYDEHDSRNRTLRARQQEEIELTRGFYRNYLGFDAPKLKVVSTLELDLAKRRMEEIQAVYFRLYTEGVPSVKRLIDEQNRSWASPNILFVPKCIAAIELLAPDQLICGEKHRVIAECFDEVLKELGHRIPFSTFEDFPDLFMGLGMDTLDSKERIIDINDNADFLLHKLAQLREMPDQKSAWMRKFIEHILEPAPERVKSDISRVHRSAAEQEMALTKLLANVRALIPYSLDQGEEGVQVRWGSIIGAGYSELTRLRIERMARQLFRDGNCRAVSLHRFIPAGKSGSTVLEVREHEHLNDLRISNVSILKVGSEHELRQEYENYKKLVKDRGTAAFMTIKKFRVTADGMAGIIYQDAHHHLGLRRQERIENIADLFRPVQYDPERAREILGRLMVTHLHEVLYKHGTTVDADSIRSFINEFLPAEYVVEVSGYDPRGSTAISTKSDGRFASREVEISEVDLRRRVLRAYTVAEHAKIDIFLGDRNEILLNEAAPGRRLWIEGKILTSRRDSYNSLLGRLGVVRRERTLEIEGIQLSDPTMQMEEELDREHYLFTLSPIHGDLHAENVLFGADGFGIIDFGKMRERFPALYDIAYLYADLKTRFVVNRYDIATLERVERALVAGTRPWRRRDRVAVRDLSFFEHSFLPQEIKQHGREETFYWLLGMILLGRLKFDVPGAEKRVGLVLAHYAFKRMGRGE</sequence>
<protein>
    <recommendedName>
        <fullName evidence="1">Protein kinase domain-containing protein</fullName>
    </recommendedName>
</protein>
<dbReference type="Proteomes" id="UP001165124">
    <property type="component" value="Unassembled WGS sequence"/>
</dbReference>
<organism evidence="2 3">
    <name type="scientific">Actinomadura rubrobrunea</name>
    <dbReference type="NCBI Taxonomy" id="115335"/>
    <lineage>
        <taxon>Bacteria</taxon>
        <taxon>Bacillati</taxon>
        <taxon>Actinomycetota</taxon>
        <taxon>Actinomycetes</taxon>
        <taxon>Streptosporangiales</taxon>
        <taxon>Thermomonosporaceae</taxon>
        <taxon>Actinomadura</taxon>
    </lineage>
</organism>
<dbReference type="Gene3D" id="3.90.1200.10">
    <property type="match status" value="1"/>
</dbReference>
<dbReference type="SUPFAM" id="SSF56112">
    <property type="entry name" value="Protein kinase-like (PK-like)"/>
    <property type="match status" value="2"/>
</dbReference>
<proteinExistence type="predicted"/>
<name>A0A9W6PTQ9_9ACTN</name>
<accession>A0A9W6PTQ9</accession>
<evidence type="ECO:0000313" key="3">
    <source>
        <dbReference type="Proteomes" id="UP001165124"/>
    </source>
</evidence>
<dbReference type="PROSITE" id="PS50011">
    <property type="entry name" value="PROTEIN_KINASE_DOM"/>
    <property type="match status" value="1"/>
</dbReference>
<dbReference type="GO" id="GO:0005524">
    <property type="term" value="F:ATP binding"/>
    <property type="evidence" value="ECO:0007669"/>
    <property type="project" value="InterPro"/>
</dbReference>
<evidence type="ECO:0000313" key="2">
    <source>
        <dbReference type="EMBL" id="GLW62919.1"/>
    </source>
</evidence>
<dbReference type="GO" id="GO:0004672">
    <property type="term" value="F:protein kinase activity"/>
    <property type="evidence" value="ECO:0007669"/>
    <property type="project" value="InterPro"/>
</dbReference>
<evidence type="ECO:0000259" key="1">
    <source>
        <dbReference type="PROSITE" id="PS50011"/>
    </source>
</evidence>
<dbReference type="InterPro" id="IPR045544">
    <property type="entry name" value="TCAD9"/>
</dbReference>
<dbReference type="InterPro" id="IPR000719">
    <property type="entry name" value="Prot_kinase_dom"/>
</dbReference>
<reference evidence="2" key="1">
    <citation type="submission" date="2023-02" db="EMBL/GenBank/DDBJ databases">
        <title>Actinomadura rubrobrunea NBRC 14622.</title>
        <authorList>
            <person name="Ichikawa N."/>
            <person name="Sato H."/>
            <person name="Tonouchi N."/>
        </authorList>
    </citation>
    <scope>NUCLEOTIDE SEQUENCE</scope>
    <source>
        <strain evidence="2">NBRC 14622</strain>
    </source>
</reference>
<dbReference type="EMBL" id="BSRZ01000002">
    <property type="protein sequence ID" value="GLW62919.1"/>
    <property type="molecule type" value="Genomic_DNA"/>
</dbReference>
<gene>
    <name evidence="2" type="ORF">Arub01_11630</name>
</gene>
<comment type="caution">
    <text evidence="2">The sequence shown here is derived from an EMBL/GenBank/DDBJ whole genome shotgun (WGS) entry which is preliminary data.</text>
</comment>
<dbReference type="Pfam" id="PF19974">
    <property type="entry name" value="TCAD9"/>
    <property type="match status" value="1"/>
</dbReference>
<dbReference type="InterPro" id="IPR011009">
    <property type="entry name" value="Kinase-like_dom_sf"/>
</dbReference>
<dbReference type="RefSeq" id="WP_067911510.1">
    <property type="nucleotide sequence ID" value="NZ_BSRZ01000002.1"/>
</dbReference>
<keyword evidence="3" id="KW-1185">Reference proteome</keyword>
<feature type="domain" description="Protein kinase" evidence="1">
    <location>
        <begin position="378"/>
        <end position="737"/>
    </location>
</feature>